<evidence type="ECO:0000313" key="1">
    <source>
        <dbReference type="EMBL" id="KAF3438615.1"/>
    </source>
</evidence>
<keyword evidence="2" id="KW-1185">Reference proteome</keyword>
<proteinExistence type="predicted"/>
<evidence type="ECO:0000313" key="2">
    <source>
        <dbReference type="Proteomes" id="UP000796880"/>
    </source>
</evidence>
<gene>
    <name evidence="1" type="ORF">FNV43_RR21378</name>
</gene>
<name>A0A8K0E379_9ROSA</name>
<dbReference type="Proteomes" id="UP000796880">
    <property type="component" value="Unassembled WGS sequence"/>
</dbReference>
<accession>A0A8K0E379</accession>
<reference evidence="1" key="1">
    <citation type="submission" date="2020-03" db="EMBL/GenBank/DDBJ databases">
        <title>A high-quality chromosome-level genome assembly of a woody plant with both climbing and erect habits, Rhamnella rubrinervis.</title>
        <authorList>
            <person name="Lu Z."/>
            <person name="Yang Y."/>
            <person name="Zhu X."/>
            <person name="Sun Y."/>
        </authorList>
    </citation>
    <scope>NUCLEOTIDE SEQUENCE</scope>
    <source>
        <strain evidence="1">BYM</strain>
        <tissue evidence="1">Leaf</tissue>
    </source>
</reference>
<dbReference type="AlphaFoldDB" id="A0A8K0E379"/>
<sequence length="86" mass="9666">MAGPAHRSFNIPFHLLFTRRISFTSSSSGREALDAPQLIHPRRVVVTHVNKDRLDPRTSNEAYRVNMKSLVLSNTGGIKNGHHHVL</sequence>
<dbReference type="EMBL" id="VOIH02000009">
    <property type="protein sequence ID" value="KAF3438615.1"/>
    <property type="molecule type" value="Genomic_DNA"/>
</dbReference>
<comment type="caution">
    <text evidence="1">The sequence shown here is derived from an EMBL/GenBank/DDBJ whole genome shotgun (WGS) entry which is preliminary data.</text>
</comment>
<protein>
    <submittedName>
        <fullName evidence="1">Uncharacterized protein</fullName>
    </submittedName>
</protein>
<organism evidence="1 2">
    <name type="scientific">Rhamnella rubrinervis</name>
    <dbReference type="NCBI Taxonomy" id="2594499"/>
    <lineage>
        <taxon>Eukaryota</taxon>
        <taxon>Viridiplantae</taxon>
        <taxon>Streptophyta</taxon>
        <taxon>Embryophyta</taxon>
        <taxon>Tracheophyta</taxon>
        <taxon>Spermatophyta</taxon>
        <taxon>Magnoliopsida</taxon>
        <taxon>eudicotyledons</taxon>
        <taxon>Gunneridae</taxon>
        <taxon>Pentapetalae</taxon>
        <taxon>rosids</taxon>
        <taxon>fabids</taxon>
        <taxon>Rosales</taxon>
        <taxon>Rhamnaceae</taxon>
        <taxon>rhamnoid group</taxon>
        <taxon>Rhamneae</taxon>
        <taxon>Rhamnella</taxon>
    </lineage>
</organism>